<protein>
    <submittedName>
        <fullName evidence="3">Peptide/nickel transport system substrate-binding protein</fullName>
    </submittedName>
</protein>
<comment type="caution">
    <text evidence="3">The sequence shown here is derived from an EMBL/GenBank/DDBJ whole genome shotgun (WGS) entry which is preliminary data.</text>
</comment>
<evidence type="ECO:0000313" key="4">
    <source>
        <dbReference type="Proteomes" id="UP000275456"/>
    </source>
</evidence>
<keyword evidence="4" id="KW-1185">Reference proteome</keyword>
<dbReference type="RefSeq" id="WP_123695843.1">
    <property type="nucleotide sequence ID" value="NZ_RKHJ01000001.1"/>
</dbReference>
<dbReference type="InterPro" id="IPR039424">
    <property type="entry name" value="SBP_5"/>
</dbReference>
<dbReference type="InterPro" id="IPR000914">
    <property type="entry name" value="SBP_5_dom"/>
</dbReference>
<feature type="chain" id="PRO_5039555021" evidence="1">
    <location>
        <begin position="28"/>
        <end position="600"/>
    </location>
</feature>
<feature type="signal peptide" evidence="1">
    <location>
        <begin position="1"/>
        <end position="27"/>
    </location>
</feature>
<dbReference type="PROSITE" id="PS51257">
    <property type="entry name" value="PROKAR_LIPOPROTEIN"/>
    <property type="match status" value="1"/>
</dbReference>
<dbReference type="Proteomes" id="UP000275456">
    <property type="component" value="Unassembled WGS sequence"/>
</dbReference>
<dbReference type="SUPFAM" id="SSF53850">
    <property type="entry name" value="Periplasmic binding protein-like II"/>
    <property type="match status" value="1"/>
</dbReference>
<dbReference type="Gene3D" id="3.90.76.10">
    <property type="entry name" value="Dipeptide-binding Protein, Domain 1"/>
    <property type="match status" value="2"/>
</dbReference>
<name>A0A3N2ANM4_9MICO</name>
<evidence type="ECO:0000259" key="2">
    <source>
        <dbReference type="Pfam" id="PF00496"/>
    </source>
</evidence>
<dbReference type="EMBL" id="RKHJ01000001">
    <property type="protein sequence ID" value="ROR64659.1"/>
    <property type="molecule type" value="Genomic_DNA"/>
</dbReference>
<sequence>MPTPARGAIRRASAALAAATVVAIALTACGPQVEPRVQADSSVEVAWSGELTSTNAASTLGRTPGNLDVAAMTRAAFATVDADGEVREDPSFGTATAVADSPFTVRYDLAEGIRWSDGAPIDAADLMLAWLAASNALSTPDLDPEALRGADGAIELPEAAVWFDVAEPGGLVHATEVPVRDDWARSIDVRFSQPVPDWRTALDVAVPAHVLGERVFGVTDPMEAKQRVLDAIDRADPLVLSTLAAAWSSELTVDAATLPDGAPGAAGISSGPYRLESVRDGRVELVANGEYVGAQLPQVERIALAATADEAAALAGLTAGELDVATIRPTDADRDAIRDLDREDATLLTAGDGTRWELVLRADRTPLQPADARRSFLHAIDRRAVAEAALGEAAAEATGVDSVLFRPGTRIYDYALEDAGFPQAFGGADEERAVAERDAVGVPAGTELCVRYDRADAFAAAALPAIAAQAATAGWAVRDCGVDDLAAGLAQDDWHAVLRLAPAPADAAAVVERWRDGGLAASTDPAREALLDEALVTADQDALEQTLLEVEASLVDAAVVLPLVEPAQLTISAPGVQGIAPRPGAASLTWNAWEWGVEQP</sequence>
<dbReference type="Gene3D" id="3.10.105.10">
    <property type="entry name" value="Dipeptide-binding Protein, Domain 3"/>
    <property type="match status" value="1"/>
</dbReference>
<dbReference type="OrthoDB" id="7888869at2"/>
<feature type="domain" description="Solute-binding protein family 5" evidence="2">
    <location>
        <begin position="98"/>
        <end position="478"/>
    </location>
</feature>
<proteinExistence type="predicted"/>
<dbReference type="GO" id="GO:0015833">
    <property type="term" value="P:peptide transport"/>
    <property type="evidence" value="ECO:0007669"/>
    <property type="project" value="TreeGrafter"/>
</dbReference>
<evidence type="ECO:0000313" key="3">
    <source>
        <dbReference type="EMBL" id="ROR64659.1"/>
    </source>
</evidence>
<dbReference type="Pfam" id="PF00496">
    <property type="entry name" value="SBP_bac_5"/>
    <property type="match status" value="1"/>
</dbReference>
<organism evidence="3 4">
    <name type="scientific">Agrococcus jenensis</name>
    <dbReference type="NCBI Taxonomy" id="46353"/>
    <lineage>
        <taxon>Bacteria</taxon>
        <taxon>Bacillati</taxon>
        <taxon>Actinomycetota</taxon>
        <taxon>Actinomycetes</taxon>
        <taxon>Micrococcales</taxon>
        <taxon>Microbacteriaceae</taxon>
        <taxon>Agrococcus</taxon>
    </lineage>
</organism>
<dbReference type="AlphaFoldDB" id="A0A3N2ANM4"/>
<dbReference type="PANTHER" id="PTHR30290">
    <property type="entry name" value="PERIPLASMIC BINDING COMPONENT OF ABC TRANSPORTER"/>
    <property type="match status" value="1"/>
</dbReference>
<dbReference type="GO" id="GO:1904680">
    <property type="term" value="F:peptide transmembrane transporter activity"/>
    <property type="evidence" value="ECO:0007669"/>
    <property type="project" value="TreeGrafter"/>
</dbReference>
<dbReference type="PANTHER" id="PTHR30290:SF65">
    <property type="entry name" value="MONOACYL PHOSPHATIDYLINOSITOL TETRAMANNOSIDE-BINDING PROTEIN LPQW-RELATED"/>
    <property type="match status" value="1"/>
</dbReference>
<accession>A0A3N2ANM4</accession>
<dbReference type="Gene3D" id="3.40.190.10">
    <property type="entry name" value="Periplasmic binding protein-like II"/>
    <property type="match status" value="1"/>
</dbReference>
<evidence type="ECO:0000256" key="1">
    <source>
        <dbReference type="SAM" id="SignalP"/>
    </source>
</evidence>
<keyword evidence="1" id="KW-0732">Signal</keyword>
<reference evidence="3 4" key="1">
    <citation type="submission" date="2018-11" db="EMBL/GenBank/DDBJ databases">
        <title>Sequencing the genomes of 1000 actinobacteria strains.</title>
        <authorList>
            <person name="Klenk H.-P."/>
        </authorList>
    </citation>
    <scope>NUCLEOTIDE SEQUENCE [LARGE SCALE GENOMIC DNA]</scope>
    <source>
        <strain evidence="3 4">DSM 9580</strain>
    </source>
</reference>
<gene>
    <name evidence="3" type="ORF">EDD26_0005</name>
</gene>